<dbReference type="Pfam" id="PF01722">
    <property type="entry name" value="BolA"/>
    <property type="match status" value="1"/>
</dbReference>
<dbReference type="RefSeq" id="WP_236987053.1">
    <property type="nucleotide sequence ID" value="NZ_AP023086.1"/>
</dbReference>
<dbReference type="InterPro" id="IPR036065">
    <property type="entry name" value="BolA-like_sf"/>
</dbReference>
<dbReference type="Gene3D" id="3.30.300.90">
    <property type="entry name" value="BolA-like"/>
    <property type="match status" value="1"/>
</dbReference>
<name>A0AAN1WHA3_9GAMM</name>
<dbReference type="SUPFAM" id="SSF82657">
    <property type="entry name" value="BolA-like"/>
    <property type="match status" value="1"/>
</dbReference>
<evidence type="ECO:0008006" key="4">
    <source>
        <dbReference type="Google" id="ProtNLM"/>
    </source>
</evidence>
<sequence length="79" mass="8497">MQVENVKALIDQAIAGCDVEVTIDGSHVHLIVVSKAFEGLNAVKRQQLVYGALNDVIASGEIHAVHMKTYTPAERPSQA</sequence>
<accession>A0AAN1WHA3</accession>
<dbReference type="AlphaFoldDB" id="A0AAN1WHA3"/>
<reference evidence="2 3" key="1">
    <citation type="journal article" date="2022" name="IScience">
        <title>An ultrasensitive nanofiber-based assay for enzymatic hydrolysis and deep-sea microbial degradation of cellulose.</title>
        <authorList>
            <person name="Tsudome M."/>
            <person name="Tachioka M."/>
            <person name="Miyazaki M."/>
            <person name="Uchimura K."/>
            <person name="Tsuda M."/>
            <person name="Takaki Y."/>
            <person name="Deguchi S."/>
        </authorList>
    </citation>
    <scope>NUCLEOTIDE SEQUENCE [LARGE SCALE GENOMIC DNA]</scope>
    <source>
        <strain evidence="2 3">GE09</strain>
    </source>
</reference>
<evidence type="ECO:0000313" key="3">
    <source>
        <dbReference type="Proteomes" id="UP001320119"/>
    </source>
</evidence>
<gene>
    <name evidence="2" type="ORF">MARGE09_P1788</name>
</gene>
<dbReference type="PIRSF" id="PIRSF003113">
    <property type="entry name" value="BolA"/>
    <property type="match status" value="1"/>
</dbReference>
<organism evidence="2 3">
    <name type="scientific">Marinagarivorans cellulosilyticus</name>
    <dbReference type="NCBI Taxonomy" id="2721545"/>
    <lineage>
        <taxon>Bacteria</taxon>
        <taxon>Pseudomonadati</taxon>
        <taxon>Pseudomonadota</taxon>
        <taxon>Gammaproteobacteria</taxon>
        <taxon>Cellvibrionales</taxon>
        <taxon>Cellvibrionaceae</taxon>
        <taxon>Marinagarivorans</taxon>
    </lineage>
</organism>
<dbReference type="GO" id="GO:0016226">
    <property type="term" value="P:iron-sulfur cluster assembly"/>
    <property type="evidence" value="ECO:0007669"/>
    <property type="project" value="TreeGrafter"/>
</dbReference>
<dbReference type="PANTHER" id="PTHR46230:SF4">
    <property type="entry name" value="PROTEIN BOLA4, CHLOROPLASTIC_MITOCHONDRIAL"/>
    <property type="match status" value="1"/>
</dbReference>
<dbReference type="PANTHER" id="PTHR46230">
    <property type="match status" value="1"/>
</dbReference>
<evidence type="ECO:0000313" key="2">
    <source>
        <dbReference type="EMBL" id="BCD97587.1"/>
    </source>
</evidence>
<dbReference type="EMBL" id="AP023086">
    <property type="protein sequence ID" value="BCD97587.1"/>
    <property type="molecule type" value="Genomic_DNA"/>
</dbReference>
<dbReference type="Proteomes" id="UP001320119">
    <property type="component" value="Chromosome"/>
</dbReference>
<protein>
    <recommendedName>
        <fullName evidence="4">Cell division protein BolA</fullName>
    </recommendedName>
</protein>
<dbReference type="KEGG" id="marq:MARGE09_P1788"/>
<evidence type="ECO:0000256" key="1">
    <source>
        <dbReference type="RuleBase" id="RU003860"/>
    </source>
</evidence>
<proteinExistence type="inferred from homology"/>
<keyword evidence="3" id="KW-1185">Reference proteome</keyword>
<comment type="similarity">
    <text evidence="1">Belongs to the BolA/IbaG family.</text>
</comment>
<dbReference type="InterPro" id="IPR002634">
    <property type="entry name" value="BolA"/>
</dbReference>